<dbReference type="InterPro" id="IPR000194">
    <property type="entry name" value="ATPase_F1/V1/A1_a/bsu_nucl-bd"/>
</dbReference>
<dbReference type="Pfam" id="PF07497">
    <property type="entry name" value="Rho_RNA_bind"/>
    <property type="match status" value="1"/>
</dbReference>
<dbReference type="Gene3D" id="3.40.50.300">
    <property type="entry name" value="P-loop containing nucleotide triphosphate hydrolases"/>
    <property type="match status" value="1"/>
</dbReference>
<evidence type="ECO:0000256" key="7">
    <source>
        <dbReference type="ARBA" id="ARBA00023015"/>
    </source>
</evidence>
<dbReference type="InterPro" id="IPR041703">
    <property type="entry name" value="Rho_factor_ATP-bd"/>
</dbReference>
<sequence>AQSMNLDNLARAKKQDIIFAILKAHAKGGEDIFGDGVLEILQDGFGFLRSAEGSYLAGPDDIYVSPSQIRRFGLRTGDTLAGKIRPPKDSERYFAMLKVDTINFDPPEQAKNKIAFENLTPLHPEERLSLERGNGSSEDITGRIIDLVSPIGKGQRGLIVSPPKAGKTMLLGNLAQSIAANHPECYLIVLLIDERPEEVTEMQRMVLGEVVSSTFDEPASRHVQVAEMVIEKAKRLAEHKKDVVILLDSITRLARAYNTVIPSSGKVLTGGVDAHALHRPKRFFGAARNIEEGGSITILATALVDTGSKMDEVIYEEFKGTGNSEIHLDRKITEKRIYPAININRSGTRREEKLTDAEELQMMWVLRKVLHPMDETGAIEFMLERLSRTKTNNEFFDLMKKG</sequence>
<dbReference type="InterPro" id="IPR012340">
    <property type="entry name" value="NA-bd_OB-fold"/>
</dbReference>
<keyword evidence="7" id="KW-0805">Transcription regulation</keyword>
<accession>A0A3B0WL25</accession>
<keyword evidence="3" id="KW-0378">Hydrolase</keyword>
<dbReference type="PROSITE" id="PS51856">
    <property type="entry name" value="RHO_RNA_BD"/>
    <property type="match status" value="1"/>
</dbReference>
<evidence type="ECO:0000256" key="8">
    <source>
        <dbReference type="ARBA" id="ARBA00023163"/>
    </source>
</evidence>
<dbReference type="InterPro" id="IPR027417">
    <property type="entry name" value="P-loop_NTPase"/>
</dbReference>
<dbReference type="EMBL" id="UOFF01000010">
    <property type="protein sequence ID" value="VAW53013.1"/>
    <property type="molecule type" value="Genomic_DNA"/>
</dbReference>
<dbReference type="FunFam" id="3.40.50.300:FF:000072">
    <property type="entry name" value="Transcription termination factor Rho"/>
    <property type="match status" value="1"/>
</dbReference>
<evidence type="ECO:0000256" key="2">
    <source>
        <dbReference type="ARBA" id="ARBA00022741"/>
    </source>
</evidence>
<dbReference type="Gene3D" id="2.40.50.140">
    <property type="entry name" value="Nucleic acid-binding proteins"/>
    <property type="match status" value="1"/>
</dbReference>
<dbReference type="SMART" id="SM00382">
    <property type="entry name" value="AAA"/>
    <property type="match status" value="1"/>
</dbReference>
<protein>
    <submittedName>
        <fullName evidence="10">Transcription termination factor Rho</fullName>
    </submittedName>
</protein>
<dbReference type="NCBIfam" id="NF006886">
    <property type="entry name" value="PRK09376.1"/>
    <property type="match status" value="1"/>
</dbReference>
<dbReference type="InterPro" id="IPR036269">
    <property type="entry name" value="Rho_N_sf"/>
</dbReference>
<feature type="non-terminal residue" evidence="10">
    <location>
        <position position="1"/>
    </location>
</feature>
<dbReference type="InterPro" id="IPR004665">
    <property type="entry name" value="Term_rho"/>
</dbReference>
<keyword evidence="8" id="KW-0804">Transcription</keyword>
<organism evidence="10">
    <name type="scientific">hydrothermal vent metagenome</name>
    <dbReference type="NCBI Taxonomy" id="652676"/>
    <lineage>
        <taxon>unclassified sequences</taxon>
        <taxon>metagenomes</taxon>
        <taxon>ecological metagenomes</taxon>
    </lineage>
</organism>
<evidence type="ECO:0000259" key="9">
    <source>
        <dbReference type="PROSITE" id="PS51856"/>
    </source>
</evidence>
<dbReference type="AlphaFoldDB" id="A0A3B0WL25"/>
<keyword evidence="2" id="KW-0547">Nucleotide-binding</keyword>
<dbReference type="CDD" id="cd01128">
    <property type="entry name" value="rho_factor_C"/>
    <property type="match status" value="1"/>
</dbReference>
<reference evidence="10" key="1">
    <citation type="submission" date="2018-06" db="EMBL/GenBank/DDBJ databases">
        <authorList>
            <person name="Zhirakovskaya E."/>
        </authorList>
    </citation>
    <scope>NUCLEOTIDE SEQUENCE</scope>
</reference>
<keyword evidence="4" id="KW-0347">Helicase</keyword>
<keyword evidence="5" id="KW-0067">ATP-binding</keyword>
<dbReference type="InterPro" id="IPR003593">
    <property type="entry name" value="AAA+_ATPase"/>
</dbReference>
<dbReference type="GO" id="GO:0008186">
    <property type="term" value="F:ATP-dependent activity, acting on RNA"/>
    <property type="evidence" value="ECO:0007669"/>
    <property type="project" value="InterPro"/>
</dbReference>
<evidence type="ECO:0000313" key="10">
    <source>
        <dbReference type="EMBL" id="VAW53013.1"/>
    </source>
</evidence>
<proteinExistence type="inferred from homology"/>
<dbReference type="SUPFAM" id="SSF50249">
    <property type="entry name" value="Nucleic acid-binding proteins"/>
    <property type="match status" value="1"/>
</dbReference>
<dbReference type="GO" id="GO:0006353">
    <property type="term" value="P:DNA-templated transcription termination"/>
    <property type="evidence" value="ECO:0007669"/>
    <property type="project" value="UniProtKB-KW"/>
</dbReference>
<dbReference type="FunFam" id="2.40.50.140:FF:000010">
    <property type="entry name" value="Transcription termination factor Rho"/>
    <property type="match status" value="1"/>
</dbReference>
<gene>
    <name evidence="10" type="ORF">MNBD_GAMMA07-1829</name>
</gene>
<dbReference type="GO" id="GO:0005524">
    <property type="term" value="F:ATP binding"/>
    <property type="evidence" value="ECO:0007669"/>
    <property type="project" value="UniProtKB-KW"/>
</dbReference>
<dbReference type="GO" id="GO:0016787">
    <property type="term" value="F:hydrolase activity"/>
    <property type="evidence" value="ECO:0007669"/>
    <property type="project" value="UniProtKB-KW"/>
</dbReference>
<evidence type="ECO:0000256" key="1">
    <source>
        <dbReference type="ARBA" id="ARBA00022472"/>
    </source>
</evidence>
<dbReference type="SMART" id="SM00357">
    <property type="entry name" value="CSP"/>
    <property type="match status" value="1"/>
</dbReference>
<evidence type="ECO:0000256" key="4">
    <source>
        <dbReference type="ARBA" id="ARBA00022806"/>
    </source>
</evidence>
<dbReference type="HAMAP" id="MF_01884">
    <property type="entry name" value="Rho"/>
    <property type="match status" value="1"/>
</dbReference>
<dbReference type="Pfam" id="PF00006">
    <property type="entry name" value="ATP-synt_ab"/>
    <property type="match status" value="1"/>
</dbReference>
<dbReference type="SUPFAM" id="SSF52540">
    <property type="entry name" value="P-loop containing nucleoside triphosphate hydrolases"/>
    <property type="match status" value="1"/>
</dbReference>
<dbReference type="GO" id="GO:0003723">
    <property type="term" value="F:RNA binding"/>
    <property type="evidence" value="ECO:0007669"/>
    <property type="project" value="UniProtKB-KW"/>
</dbReference>
<keyword evidence="6" id="KW-0694">RNA-binding</keyword>
<evidence type="ECO:0000256" key="6">
    <source>
        <dbReference type="ARBA" id="ARBA00022884"/>
    </source>
</evidence>
<keyword evidence="1" id="KW-0806">Transcription termination</keyword>
<dbReference type="InterPro" id="IPR011112">
    <property type="entry name" value="Rho-like_N"/>
</dbReference>
<dbReference type="InterPro" id="IPR011113">
    <property type="entry name" value="Rho_RNA-bd"/>
</dbReference>
<dbReference type="Pfam" id="PF07498">
    <property type="entry name" value="Rho_N"/>
    <property type="match status" value="1"/>
</dbReference>
<dbReference type="PANTHER" id="PTHR46425">
    <property type="entry name" value="TRANSCRIPTION TERMINATION FACTOR RHO"/>
    <property type="match status" value="1"/>
</dbReference>
<feature type="domain" description="Rho RNA-BD" evidence="9">
    <location>
        <begin position="31"/>
        <end position="106"/>
    </location>
</feature>
<name>A0A3B0WL25_9ZZZZ</name>
<dbReference type="PANTHER" id="PTHR46425:SF1">
    <property type="entry name" value="TRANSCRIPTION TERMINATION FACTOR RHO"/>
    <property type="match status" value="1"/>
</dbReference>
<evidence type="ECO:0000256" key="3">
    <source>
        <dbReference type="ARBA" id="ARBA00022801"/>
    </source>
</evidence>
<dbReference type="NCBIfam" id="TIGR00767">
    <property type="entry name" value="rho"/>
    <property type="match status" value="1"/>
</dbReference>
<dbReference type="GO" id="GO:0004386">
    <property type="term" value="F:helicase activity"/>
    <property type="evidence" value="ECO:0007669"/>
    <property type="project" value="UniProtKB-KW"/>
</dbReference>
<dbReference type="InterPro" id="IPR011129">
    <property type="entry name" value="CSD"/>
</dbReference>
<evidence type="ECO:0000256" key="5">
    <source>
        <dbReference type="ARBA" id="ARBA00022840"/>
    </source>
</evidence>
<dbReference type="CDD" id="cd04459">
    <property type="entry name" value="Rho_CSD"/>
    <property type="match status" value="1"/>
</dbReference>
<dbReference type="SUPFAM" id="SSF68912">
    <property type="entry name" value="Rho N-terminal domain-like"/>
    <property type="match status" value="1"/>
</dbReference>